<dbReference type="OrthoDB" id="2574468at2759"/>
<accession>A0A2A9NPI1</accession>
<organism evidence="1 2">
    <name type="scientific">Amanita thiersii Skay4041</name>
    <dbReference type="NCBI Taxonomy" id="703135"/>
    <lineage>
        <taxon>Eukaryota</taxon>
        <taxon>Fungi</taxon>
        <taxon>Dikarya</taxon>
        <taxon>Basidiomycota</taxon>
        <taxon>Agaricomycotina</taxon>
        <taxon>Agaricomycetes</taxon>
        <taxon>Agaricomycetidae</taxon>
        <taxon>Agaricales</taxon>
        <taxon>Pluteineae</taxon>
        <taxon>Amanitaceae</taxon>
        <taxon>Amanita</taxon>
    </lineage>
</organism>
<keyword evidence="2" id="KW-1185">Reference proteome</keyword>
<reference evidence="1 2" key="1">
    <citation type="submission" date="2014-02" db="EMBL/GenBank/DDBJ databases">
        <title>Transposable element dynamics among asymbiotic and ectomycorrhizal Amanita fungi.</title>
        <authorList>
            <consortium name="DOE Joint Genome Institute"/>
            <person name="Hess J."/>
            <person name="Skrede I."/>
            <person name="Wolfe B."/>
            <person name="LaButti K."/>
            <person name="Ohm R.A."/>
            <person name="Grigoriev I.V."/>
            <person name="Pringle A."/>
        </authorList>
    </citation>
    <scope>NUCLEOTIDE SEQUENCE [LARGE SCALE GENOMIC DNA]</scope>
    <source>
        <strain evidence="1 2">SKay4041</strain>
    </source>
</reference>
<protein>
    <submittedName>
        <fullName evidence="1">Uncharacterized protein</fullName>
    </submittedName>
</protein>
<dbReference type="EMBL" id="KZ301982">
    <property type="protein sequence ID" value="PFH52018.1"/>
    <property type="molecule type" value="Genomic_DNA"/>
</dbReference>
<dbReference type="AlphaFoldDB" id="A0A2A9NPI1"/>
<evidence type="ECO:0000313" key="2">
    <source>
        <dbReference type="Proteomes" id="UP000242287"/>
    </source>
</evidence>
<gene>
    <name evidence="1" type="ORF">AMATHDRAFT_141074</name>
</gene>
<proteinExistence type="predicted"/>
<dbReference type="Proteomes" id="UP000242287">
    <property type="component" value="Unassembled WGS sequence"/>
</dbReference>
<sequence length="125" mass="13750">MSDIEPYFSELHHIRTDSSASSTSSASLSPIIETPLYPTFDFYPLPFFSHEGSVNPNSHNFSHYAPQLPNVKVGLLQPSQSFKHHGSSCSQIPKLRIACASGLNGQRTMWSFCEQCGAISMVDAD</sequence>
<name>A0A2A9NPI1_9AGAR</name>
<evidence type="ECO:0000313" key="1">
    <source>
        <dbReference type="EMBL" id="PFH52018.1"/>
    </source>
</evidence>